<dbReference type="Gene3D" id="2.60.40.2480">
    <property type="entry name" value="Periplasmic metal-binding protein Tp34-type"/>
    <property type="match status" value="1"/>
</dbReference>
<proteinExistence type="predicted"/>
<evidence type="ECO:0000259" key="2">
    <source>
        <dbReference type="Pfam" id="PF24041"/>
    </source>
</evidence>
<dbReference type="InterPro" id="IPR018470">
    <property type="entry name" value="Metal-bd_Tp34-typ"/>
</dbReference>
<evidence type="ECO:0000313" key="4">
    <source>
        <dbReference type="Proteomes" id="UP000326170"/>
    </source>
</evidence>
<evidence type="ECO:0000313" key="3">
    <source>
        <dbReference type="EMBL" id="QFU83459.1"/>
    </source>
</evidence>
<dbReference type="AlphaFoldDB" id="A0A5P9P5M0"/>
<accession>A0A5P9P5M0</accession>
<dbReference type="KEGG" id="nas:GCU68_13360"/>
<dbReference type="Pfam" id="PF24041">
    <property type="entry name" value="DUF7350"/>
    <property type="match status" value="1"/>
</dbReference>
<name>A0A5P9P5M0_9EURY</name>
<dbReference type="InterPro" id="IPR055774">
    <property type="entry name" value="DUF7350"/>
</dbReference>
<keyword evidence="4" id="KW-1185">Reference proteome</keyword>
<keyword evidence="1" id="KW-0732">Signal</keyword>
<reference evidence="3 4" key="1">
    <citation type="journal article" date="2007" name="Int. J. Syst. Evol. Microbiol.">
        <title>Natronorubrum sulfidifaciens sp. nov., an extremely haloalkaliphilic archaeon isolated from Aiding salt lake in Xin-Jiang, China.</title>
        <authorList>
            <person name="Cui H.L."/>
            <person name="Tohty D."/>
            <person name="Liu H.C."/>
            <person name="Liu S.J."/>
            <person name="Oren A."/>
            <person name="Zhou P.J."/>
        </authorList>
    </citation>
    <scope>NUCLEOTIDE SEQUENCE [LARGE SCALE GENOMIC DNA]</scope>
    <source>
        <strain evidence="3 4">7-3</strain>
    </source>
</reference>
<dbReference type="OrthoDB" id="156174at2157"/>
<feature type="domain" description="DUF7350" evidence="2">
    <location>
        <begin position="233"/>
        <end position="353"/>
    </location>
</feature>
<sequence>MRRRTALAAGGSLLTALSAGCLETLRREDAWRELVVDPPEGIYVPPKVDGMVRYGTATVDGRSITVRATRPHSFWPVAGTERSRADVRSRHALHLMVSVHDADTGVFVPVPVTTAIRHRDGPGDGDRVDERSLWPMLSQRMGPHYGDNVVLEGDGTYTVTVRTGPTTADSTGSLADRTGEATSADFEFEYDAADIEDLERRLVDANEGRGEPGSLESMADATVHGPTIESSGATRIGVGRSGDVVVPTALVEDGNRDGVVTPALAATLRTRHNRYPLPFASLSTTVSRDSEPIVTEQLAETIDPRIGHHYRTPIEPSVLERGDTLSITVETPPQVARHEGYETAFLERDEVTVDLEGGSAVHWSLPR</sequence>
<evidence type="ECO:0000256" key="1">
    <source>
        <dbReference type="ARBA" id="ARBA00022729"/>
    </source>
</evidence>
<dbReference type="Pfam" id="PF10634">
    <property type="entry name" value="Iron_transport"/>
    <property type="match status" value="1"/>
</dbReference>
<dbReference type="InterPro" id="IPR038482">
    <property type="entry name" value="Tp34-type_sf"/>
</dbReference>
<dbReference type="GeneID" id="42302049"/>
<dbReference type="PROSITE" id="PS51257">
    <property type="entry name" value="PROKAR_LIPOPROTEIN"/>
    <property type="match status" value="1"/>
</dbReference>
<dbReference type="Proteomes" id="UP000326170">
    <property type="component" value="Chromosome"/>
</dbReference>
<gene>
    <name evidence="3" type="ORF">GCU68_13360</name>
</gene>
<protein>
    <recommendedName>
        <fullName evidence="2">DUF7350 domain-containing protein</fullName>
    </recommendedName>
</protein>
<organism evidence="3 4">
    <name type="scientific">Natronorubrum aibiense</name>
    <dbReference type="NCBI Taxonomy" id="348826"/>
    <lineage>
        <taxon>Archaea</taxon>
        <taxon>Methanobacteriati</taxon>
        <taxon>Methanobacteriota</taxon>
        <taxon>Stenosarchaea group</taxon>
        <taxon>Halobacteria</taxon>
        <taxon>Halobacteriales</taxon>
        <taxon>Natrialbaceae</taxon>
        <taxon>Natronorubrum</taxon>
    </lineage>
</organism>
<dbReference type="RefSeq" id="WP_152942385.1">
    <property type="nucleotide sequence ID" value="NZ_CP045488.1"/>
</dbReference>
<dbReference type="EMBL" id="CP045488">
    <property type="protein sequence ID" value="QFU83459.1"/>
    <property type="molecule type" value="Genomic_DNA"/>
</dbReference>